<reference evidence="6 7" key="1">
    <citation type="submission" date="2018-04" db="EMBL/GenBank/DDBJ databases">
        <title>Genome sequencing of Gemmobacter.</title>
        <authorList>
            <person name="Yi H."/>
            <person name="Baek M.-G."/>
        </authorList>
    </citation>
    <scope>NUCLEOTIDE SEQUENCE [LARGE SCALE GENOMIC DNA]</scope>
    <source>
        <strain evidence="6 7">HYN0069</strain>
    </source>
</reference>
<keyword evidence="2" id="KW-0328">Glycosyltransferase</keyword>
<evidence type="ECO:0000313" key="7">
    <source>
        <dbReference type="Proteomes" id="UP000244496"/>
    </source>
</evidence>
<evidence type="ECO:0000256" key="4">
    <source>
        <dbReference type="PROSITE-ProRule" id="PRU00339"/>
    </source>
</evidence>
<dbReference type="SMART" id="SM00028">
    <property type="entry name" value="TPR"/>
    <property type="match status" value="2"/>
</dbReference>
<name>A0A2S0UIG0_9RHOB</name>
<feature type="repeat" description="TPR" evidence="4">
    <location>
        <begin position="84"/>
        <end position="117"/>
    </location>
</feature>
<feature type="repeat" description="TPR" evidence="4">
    <location>
        <begin position="118"/>
        <end position="151"/>
    </location>
</feature>
<evidence type="ECO:0000256" key="1">
    <source>
        <dbReference type="ARBA" id="ARBA00006739"/>
    </source>
</evidence>
<dbReference type="Pfam" id="PF00535">
    <property type="entry name" value="Glycos_transf_2"/>
    <property type="match status" value="1"/>
</dbReference>
<keyword evidence="3" id="KW-0808">Transferase</keyword>
<sequence>MNLRGIAAIDEPSAQPSEHEGDAVAAALADGKPYVALAIAARDLKEQGESYKTLSSVAKVEAVLGHNIRAKRTWKRALHFKHDAQAYAGLGSILVLEGDLDTGVAMLQSALALAPQDASLLSAIGLAYLYRDDAVSARRYSSRALYIDPANNEALLCRARADLFLGHIHLAQAQIAALFRSGYKIDEVRLLQVDLLAHLDEFESALVLSADLCERYPASDEALLAFRRAFRAFQRSEDTDRYRSFLDALSHCWDSSAVPLVNTSPLDDGQRLDIVMPVHNAPETTRNSIESILQRSGNRLSRLIIVDDGSGAETHDMLMEMAVRDGRIEVLRCEQRSGYTKAVMQGIARSTSAAFVVINSDTLVTWDWLESLYSALKSDPKVAMVGPLSNNAAWQSYGPVFSEHDGFRVTPIPDQPLREAIIAGSAGGALVPLPMLHGFCILVDRVAYDAVGGFDSTTFPEGYGETQDLSIRLGSAGHRLCAVTECVVFHEHGASISIQRRGTLSRIAREKLYARYSALNYLCIEMICCENPHLGAVRNAVSAEVPFKY</sequence>
<keyword evidence="4" id="KW-0802">TPR repeat</keyword>
<protein>
    <recommendedName>
        <fullName evidence="5">Glycosyltransferase 2-like domain-containing protein</fullName>
    </recommendedName>
</protein>
<dbReference type="Gene3D" id="1.25.40.10">
    <property type="entry name" value="Tetratricopeptide repeat domain"/>
    <property type="match status" value="1"/>
</dbReference>
<dbReference type="Gene3D" id="3.90.550.10">
    <property type="entry name" value="Spore Coat Polysaccharide Biosynthesis Protein SpsA, Chain A"/>
    <property type="match status" value="1"/>
</dbReference>
<dbReference type="SUPFAM" id="SSF48452">
    <property type="entry name" value="TPR-like"/>
    <property type="match status" value="1"/>
</dbReference>
<dbReference type="InterPro" id="IPR001173">
    <property type="entry name" value="Glyco_trans_2-like"/>
</dbReference>
<gene>
    <name evidence="6" type="ORF">HYN69_02975</name>
</gene>
<evidence type="ECO:0000313" key="6">
    <source>
        <dbReference type="EMBL" id="AWB47603.1"/>
    </source>
</evidence>
<evidence type="ECO:0000256" key="2">
    <source>
        <dbReference type="ARBA" id="ARBA00022676"/>
    </source>
</evidence>
<keyword evidence="7" id="KW-1185">Reference proteome</keyword>
<dbReference type="RefSeq" id="WP_108434430.1">
    <property type="nucleotide sequence ID" value="NZ_CP028918.1"/>
</dbReference>
<evidence type="ECO:0000256" key="3">
    <source>
        <dbReference type="ARBA" id="ARBA00022679"/>
    </source>
</evidence>
<evidence type="ECO:0000259" key="5">
    <source>
        <dbReference type="Pfam" id="PF00535"/>
    </source>
</evidence>
<organism evidence="6 7">
    <name type="scientific">Paragemmobacter aquarius</name>
    <dbReference type="NCBI Taxonomy" id="2169400"/>
    <lineage>
        <taxon>Bacteria</taxon>
        <taxon>Pseudomonadati</taxon>
        <taxon>Pseudomonadota</taxon>
        <taxon>Alphaproteobacteria</taxon>
        <taxon>Rhodobacterales</taxon>
        <taxon>Paracoccaceae</taxon>
        <taxon>Paragemmobacter</taxon>
    </lineage>
</organism>
<dbReference type="OrthoDB" id="9771846at2"/>
<dbReference type="InterPro" id="IPR011990">
    <property type="entry name" value="TPR-like_helical_dom_sf"/>
</dbReference>
<comment type="similarity">
    <text evidence="1">Belongs to the glycosyltransferase 2 family.</text>
</comment>
<dbReference type="InterPro" id="IPR019734">
    <property type="entry name" value="TPR_rpt"/>
</dbReference>
<dbReference type="EMBL" id="CP028918">
    <property type="protein sequence ID" value="AWB47603.1"/>
    <property type="molecule type" value="Genomic_DNA"/>
</dbReference>
<dbReference type="SUPFAM" id="SSF53448">
    <property type="entry name" value="Nucleotide-diphospho-sugar transferases"/>
    <property type="match status" value="1"/>
</dbReference>
<proteinExistence type="inferred from homology"/>
<accession>A0A2S0UIG0</accession>
<dbReference type="PANTHER" id="PTHR43179">
    <property type="entry name" value="RHAMNOSYLTRANSFERASE WBBL"/>
    <property type="match status" value="1"/>
</dbReference>
<dbReference type="AlphaFoldDB" id="A0A2S0UIG0"/>
<feature type="domain" description="Glycosyltransferase 2-like" evidence="5">
    <location>
        <begin position="274"/>
        <end position="399"/>
    </location>
</feature>
<dbReference type="Proteomes" id="UP000244496">
    <property type="component" value="Chromosome"/>
</dbReference>
<dbReference type="KEGG" id="geh:HYN69_02975"/>
<dbReference type="PANTHER" id="PTHR43179:SF12">
    <property type="entry name" value="GALACTOFURANOSYLTRANSFERASE GLFT2"/>
    <property type="match status" value="1"/>
</dbReference>
<dbReference type="PROSITE" id="PS50005">
    <property type="entry name" value="TPR"/>
    <property type="match status" value="2"/>
</dbReference>
<dbReference type="InterPro" id="IPR029044">
    <property type="entry name" value="Nucleotide-diphossugar_trans"/>
</dbReference>
<dbReference type="GO" id="GO:0016757">
    <property type="term" value="F:glycosyltransferase activity"/>
    <property type="evidence" value="ECO:0007669"/>
    <property type="project" value="UniProtKB-KW"/>
</dbReference>